<accession>A0A7X3G8H8</accession>
<dbReference type="AlphaFoldDB" id="A0A7X3G8H8"/>
<feature type="compositionally biased region" description="Basic residues" evidence="1">
    <location>
        <begin position="21"/>
        <end position="31"/>
    </location>
</feature>
<comment type="caution">
    <text evidence="2">The sequence shown here is derived from an EMBL/GenBank/DDBJ whole genome shotgun (WGS) entry which is preliminary data.</text>
</comment>
<sequence length="88" mass="10507">MAENRFAQLKETFEQTEQKPRTKTKVTKKKQNSPASYNRKGRYIFSLHEDVRQEKLEALVEFHQAKSASDYLEKMILKEYAKIQKKLK</sequence>
<dbReference type="Proteomes" id="UP000461595">
    <property type="component" value="Unassembled WGS sequence"/>
</dbReference>
<evidence type="ECO:0000256" key="1">
    <source>
        <dbReference type="SAM" id="MobiDB-lite"/>
    </source>
</evidence>
<reference evidence="2 3" key="1">
    <citation type="submission" date="2019-12" db="EMBL/GenBank/DDBJ databases">
        <title>Microbes associate with the intestines of laboratory mice.</title>
        <authorList>
            <person name="Navarre W."/>
            <person name="Wong E."/>
        </authorList>
    </citation>
    <scope>NUCLEOTIDE SEQUENCE [LARGE SCALE GENOMIC DNA]</scope>
    <source>
        <strain evidence="2 3">NM51_B2-22</strain>
    </source>
</reference>
<evidence type="ECO:0000313" key="2">
    <source>
        <dbReference type="EMBL" id="MVX58970.1"/>
    </source>
</evidence>
<dbReference type="OrthoDB" id="2223251at2"/>
<dbReference type="RefSeq" id="WP_160332778.1">
    <property type="nucleotide sequence ID" value="NZ_WSRS01000034.1"/>
</dbReference>
<proteinExistence type="predicted"/>
<gene>
    <name evidence="2" type="ORF">E5983_04825</name>
</gene>
<protein>
    <submittedName>
        <fullName evidence="2">Uncharacterized protein</fullName>
    </submittedName>
</protein>
<feature type="compositionally biased region" description="Basic and acidic residues" evidence="1">
    <location>
        <begin position="11"/>
        <end position="20"/>
    </location>
</feature>
<organism evidence="2 3">
    <name type="scientific">Streptococcus danieliae</name>
    <dbReference type="NCBI Taxonomy" id="747656"/>
    <lineage>
        <taxon>Bacteria</taxon>
        <taxon>Bacillati</taxon>
        <taxon>Bacillota</taxon>
        <taxon>Bacilli</taxon>
        <taxon>Lactobacillales</taxon>
        <taxon>Streptococcaceae</taxon>
        <taxon>Streptococcus</taxon>
    </lineage>
</organism>
<name>A0A7X3G8H8_9STRE</name>
<dbReference type="EMBL" id="WSRS01000034">
    <property type="protein sequence ID" value="MVX58970.1"/>
    <property type="molecule type" value="Genomic_DNA"/>
</dbReference>
<feature type="region of interest" description="Disordered" evidence="1">
    <location>
        <begin position="1"/>
        <end position="35"/>
    </location>
</feature>
<evidence type="ECO:0000313" key="3">
    <source>
        <dbReference type="Proteomes" id="UP000461595"/>
    </source>
</evidence>